<dbReference type="AlphaFoldDB" id="A0A1C9W4K8"/>
<keyword evidence="1" id="KW-0805">Transcription regulation</keyword>
<dbReference type="SUPFAM" id="SSF46689">
    <property type="entry name" value="Homeodomain-like"/>
    <property type="match status" value="1"/>
</dbReference>
<name>A0A1C9W4K8_9GAMM</name>
<dbReference type="PROSITE" id="PS01124">
    <property type="entry name" value="HTH_ARAC_FAMILY_2"/>
    <property type="match status" value="1"/>
</dbReference>
<dbReference type="PRINTS" id="PR00032">
    <property type="entry name" value="HTHARAC"/>
</dbReference>
<evidence type="ECO:0000313" key="6">
    <source>
        <dbReference type="Proteomes" id="UP000095672"/>
    </source>
</evidence>
<proteinExistence type="predicted"/>
<evidence type="ECO:0000256" key="2">
    <source>
        <dbReference type="ARBA" id="ARBA00023125"/>
    </source>
</evidence>
<dbReference type="SMART" id="SM00342">
    <property type="entry name" value="HTH_ARAC"/>
    <property type="match status" value="1"/>
</dbReference>
<dbReference type="PANTHER" id="PTHR47894:SF1">
    <property type="entry name" value="HTH-TYPE TRANSCRIPTIONAL REGULATOR VQSM"/>
    <property type="match status" value="1"/>
</dbReference>
<organism evidence="5 6">
    <name type="scientific">Microbulbifer aggregans</name>
    <dbReference type="NCBI Taxonomy" id="1769779"/>
    <lineage>
        <taxon>Bacteria</taxon>
        <taxon>Pseudomonadati</taxon>
        <taxon>Pseudomonadota</taxon>
        <taxon>Gammaproteobacteria</taxon>
        <taxon>Cellvibrionales</taxon>
        <taxon>Microbulbiferaceae</taxon>
        <taxon>Microbulbifer</taxon>
    </lineage>
</organism>
<dbReference type="InterPro" id="IPR020449">
    <property type="entry name" value="Tscrpt_reg_AraC-type_HTH"/>
</dbReference>
<dbReference type="STRING" id="1769779.AUP74_00615"/>
<accession>A0A1C9W4K8</accession>
<dbReference type="RefSeq" id="WP_069946266.1">
    <property type="nucleotide sequence ID" value="NZ_CP014143.1"/>
</dbReference>
<dbReference type="Pfam" id="PF12625">
    <property type="entry name" value="Arabinose_bd"/>
    <property type="match status" value="1"/>
</dbReference>
<dbReference type="InterPro" id="IPR018060">
    <property type="entry name" value="HTH_AraC"/>
</dbReference>
<sequence>MKTLSVNAALLGLVWRVIESYRIDPRTFIPASLYRPELELPVDAHISVEVYYGIIGKVLEEIDDEAVGIRSGSVMHPSHLHILGHAWMAIPTLLAGFQISENYCRLLIDDLDARFAGEGDRVGLIYQRSGDCSFKWIQMDSTLAGLVRLCRLQYGESFVPASVSMSRPAPVDRSVWDDYFGVDVQFDAPCDAVYIRRELAEQRLPTAHSGILERHDALLARAMASRHEADIVTKVRLEIQRQLPTGVLALEKIAEAVDCPTRTLHRKLTQNGTTFRQLLKETRIDLAQQYLREDSPSVTEIAFMLGYSDAGAFTRAFREWFGEAPSTYRARCK</sequence>
<evidence type="ECO:0000313" key="5">
    <source>
        <dbReference type="EMBL" id="AOS96085.1"/>
    </source>
</evidence>
<evidence type="ECO:0000259" key="4">
    <source>
        <dbReference type="PROSITE" id="PS01124"/>
    </source>
</evidence>
<dbReference type="InterPro" id="IPR018062">
    <property type="entry name" value="HTH_AraC-typ_CS"/>
</dbReference>
<dbReference type="Pfam" id="PF12833">
    <property type="entry name" value="HTH_18"/>
    <property type="match status" value="1"/>
</dbReference>
<dbReference type="EMBL" id="CP014143">
    <property type="protein sequence ID" value="AOS96085.1"/>
    <property type="molecule type" value="Genomic_DNA"/>
</dbReference>
<evidence type="ECO:0000256" key="1">
    <source>
        <dbReference type="ARBA" id="ARBA00023015"/>
    </source>
</evidence>
<keyword evidence="6" id="KW-1185">Reference proteome</keyword>
<keyword evidence="3" id="KW-0804">Transcription</keyword>
<dbReference type="Gene3D" id="1.10.10.60">
    <property type="entry name" value="Homeodomain-like"/>
    <property type="match status" value="1"/>
</dbReference>
<dbReference type="Proteomes" id="UP000095672">
    <property type="component" value="Chromosome"/>
</dbReference>
<evidence type="ECO:0000256" key="3">
    <source>
        <dbReference type="ARBA" id="ARBA00023163"/>
    </source>
</evidence>
<dbReference type="PANTHER" id="PTHR47894">
    <property type="entry name" value="HTH-TYPE TRANSCRIPTIONAL REGULATOR GADX"/>
    <property type="match status" value="1"/>
</dbReference>
<dbReference type="OrthoDB" id="6194859at2"/>
<dbReference type="InterPro" id="IPR032687">
    <property type="entry name" value="AraC-type_N"/>
</dbReference>
<feature type="domain" description="HTH araC/xylS-type" evidence="4">
    <location>
        <begin position="233"/>
        <end position="331"/>
    </location>
</feature>
<gene>
    <name evidence="5" type="primary">nphR</name>
    <name evidence="5" type="ORF">AUP74_00615</name>
</gene>
<dbReference type="GO" id="GO:0000976">
    <property type="term" value="F:transcription cis-regulatory region binding"/>
    <property type="evidence" value="ECO:0007669"/>
    <property type="project" value="TreeGrafter"/>
</dbReference>
<protein>
    <submittedName>
        <fullName evidence="5">Transcriptional activator NphR</fullName>
    </submittedName>
</protein>
<dbReference type="GO" id="GO:0003700">
    <property type="term" value="F:DNA-binding transcription factor activity"/>
    <property type="evidence" value="ECO:0007669"/>
    <property type="project" value="InterPro"/>
</dbReference>
<dbReference type="PROSITE" id="PS00041">
    <property type="entry name" value="HTH_ARAC_FAMILY_1"/>
    <property type="match status" value="1"/>
</dbReference>
<reference evidence="6" key="1">
    <citation type="submission" date="2016-01" db="EMBL/GenBank/DDBJ databases">
        <title>Complete genome sequence of Microbulbifer sp. CCB-MM1, a halophile isolated from Matang Mangrove Forest, Perak.</title>
        <authorList>
            <person name="Moh T.H."/>
            <person name="Dinesh B."/>
            <person name="Lau N.-S."/>
            <person name="Go F."/>
            <person name="Alexander Chong S.-C."/>
        </authorList>
    </citation>
    <scope>NUCLEOTIDE SEQUENCE [LARGE SCALE GENOMIC DNA]</scope>
    <source>
        <strain evidence="6">CCB-MM1</strain>
    </source>
</reference>
<keyword evidence="2" id="KW-0238">DNA-binding</keyword>
<dbReference type="InterPro" id="IPR009057">
    <property type="entry name" value="Homeodomain-like_sf"/>
</dbReference>
<dbReference type="KEGG" id="micc:AUP74_00615"/>
<dbReference type="GO" id="GO:0005829">
    <property type="term" value="C:cytosol"/>
    <property type="evidence" value="ECO:0007669"/>
    <property type="project" value="TreeGrafter"/>
</dbReference>